<proteinExistence type="predicted"/>
<protein>
    <recommendedName>
        <fullName evidence="2">HTH marR-type domain-containing protein</fullName>
    </recommendedName>
</protein>
<dbReference type="GO" id="GO:0006950">
    <property type="term" value="P:response to stress"/>
    <property type="evidence" value="ECO:0007669"/>
    <property type="project" value="TreeGrafter"/>
</dbReference>
<dbReference type="InterPro" id="IPR000835">
    <property type="entry name" value="HTH_MarR-typ"/>
</dbReference>
<dbReference type="InterPro" id="IPR036390">
    <property type="entry name" value="WH_DNA-bd_sf"/>
</dbReference>
<dbReference type="Pfam" id="PF01047">
    <property type="entry name" value="MarR"/>
    <property type="match status" value="1"/>
</dbReference>
<evidence type="ECO:0000259" key="2">
    <source>
        <dbReference type="PROSITE" id="PS50995"/>
    </source>
</evidence>
<accession>A0A162F6C1</accession>
<evidence type="ECO:0000313" key="3">
    <source>
        <dbReference type="EMBL" id="KYG34884.1"/>
    </source>
</evidence>
<dbReference type="RefSeq" id="WP_061947139.1">
    <property type="nucleotide sequence ID" value="NZ_LTAO01000001.1"/>
</dbReference>
<evidence type="ECO:0000313" key="4">
    <source>
        <dbReference type="Proteomes" id="UP000075806"/>
    </source>
</evidence>
<comment type="caution">
    <text evidence="3">The sequence shown here is derived from an EMBL/GenBank/DDBJ whole genome shotgun (WGS) entry which is preliminary data.</text>
</comment>
<keyword evidence="4" id="KW-1185">Reference proteome</keyword>
<sequence>MDEYREVLLKIEAAVHHITKNLTPEIEQLSQLNLSRTQEAILLLFLRNPNITLRELADFLDISKSAVTQIVNKLEDKDLLMRTINLENRREVRLSLGQKGEIVKKELQQFERKVVNEYIKKIPIEDLKHSLHTLEQFEEIIRETKNQS</sequence>
<keyword evidence="1" id="KW-0238">DNA-binding</keyword>
<dbReference type="STRING" id="519424.AZF04_00700"/>
<dbReference type="PRINTS" id="PR00598">
    <property type="entry name" value="HTHMARR"/>
</dbReference>
<dbReference type="SUPFAM" id="SSF46785">
    <property type="entry name" value="Winged helix' DNA-binding domain"/>
    <property type="match status" value="1"/>
</dbReference>
<dbReference type="PANTHER" id="PTHR33164">
    <property type="entry name" value="TRANSCRIPTIONAL REGULATOR, MARR FAMILY"/>
    <property type="match status" value="1"/>
</dbReference>
<dbReference type="PROSITE" id="PS50995">
    <property type="entry name" value="HTH_MARR_2"/>
    <property type="match status" value="1"/>
</dbReference>
<dbReference type="InterPro" id="IPR036388">
    <property type="entry name" value="WH-like_DNA-bd_sf"/>
</dbReference>
<evidence type="ECO:0000256" key="1">
    <source>
        <dbReference type="ARBA" id="ARBA00023125"/>
    </source>
</evidence>
<dbReference type="GO" id="GO:0003700">
    <property type="term" value="F:DNA-binding transcription factor activity"/>
    <property type="evidence" value="ECO:0007669"/>
    <property type="project" value="InterPro"/>
</dbReference>
<dbReference type="SMART" id="SM00347">
    <property type="entry name" value="HTH_MARR"/>
    <property type="match status" value="1"/>
</dbReference>
<reference evidence="3" key="1">
    <citation type="submission" date="2016-02" db="EMBL/GenBank/DDBJ databases">
        <title>Genome sequence of Bacillus trypoxylicola KCTC 13244(T).</title>
        <authorList>
            <person name="Jeong H."/>
            <person name="Park S.-H."/>
            <person name="Choi S.-K."/>
        </authorList>
    </citation>
    <scope>NUCLEOTIDE SEQUENCE [LARGE SCALE GENOMIC DNA]</scope>
    <source>
        <strain evidence="3">KCTC 13244</strain>
    </source>
</reference>
<organism evidence="3 4">
    <name type="scientific">Alkalihalobacillus trypoxylicola</name>
    <dbReference type="NCBI Taxonomy" id="519424"/>
    <lineage>
        <taxon>Bacteria</taxon>
        <taxon>Bacillati</taxon>
        <taxon>Bacillota</taxon>
        <taxon>Bacilli</taxon>
        <taxon>Bacillales</taxon>
        <taxon>Bacillaceae</taxon>
        <taxon>Alkalihalobacillus</taxon>
    </lineage>
</organism>
<gene>
    <name evidence="3" type="ORF">AZF04_00700</name>
</gene>
<dbReference type="Proteomes" id="UP000075806">
    <property type="component" value="Unassembled WGS sequence"/>
</dbReference>
<dbReference type="GO" id="GO:0003677">
    <property type="term" value="F:DNA binding"/>
    <property type="evidence" value="ECO:0007669"/>
    <property type="project" value="UniProtKB-KW"/>
</dbReference>
<name>A0A162F6C1_9BACI</name>
<dbReference type="AlphaFoldDB" id="A0A162F6C1"/>
<dbReference type="PANTHER" id="PTHR33164:SF43">
    <property type="entry name" value="HTH-TYPE TRANSCRIPTIONAL REPRESSOR YETL"/>
    <property type="match status" value="1"/>
</dbReference>
<feature type="domain" description="HTH marR-type" evidence="2">
    <location>
        <begin position="1"/>
        <end position="139"/>
    </location>
</feature>
<dbReference type="Gene3D" id="1.10.10.10">
    <property type="entry name" value="Winged helix-like DNA-binding domain superfamily/Winged helix DNA-binding domain"/>
    <property type="match status" value="1"/>
</dbReference>
<dbReference type="EMBL" id="LTAO01000001">
    <property type="protein sequence ID" value="KYG34884.1"/>
    <property type="molecule type" value="Genomic_DNA"/>
</dbReference>
<dbReference type="InterPro" id="IPR039422">
    <property type="entry name" value="MarR/SlyA-like"/>
</dbReference>
<dbReference type="OrthoDB" id="1853358at2"/>